<dbReference type="Proteomes" id="UP000029553">
    <property type="component" value="Unassembled WGS sequence"/>
</dbReference>
<gene>
    <name evidence="1" type="ORF">P353_04615</name>
</gene>
<reference evidence="1 2" key="1">
    <citation type="submission" date="2013-09" db="EMBL/GenBank/DDBJ databases">
        <title>High correlation between genotypes and phenotypes of environmental bacteria Comamonas testosteroni strains.</title>
        <authorList>
            <person name="Liu L."/>
            <person name="Zhu W."/>
            <person name="Xia X."/>
            <person name="Xu B."/>
            <person name="Luo M."/>
            <person name="Wang G."/>
        </authorList>
    </citation>
    <scope>NUCLEOTIDE SEQUENCE [LARGE SCALE GENOMIC DNA]</scope>
    <source>
        <strain evidence="1 2">JL40</strain>
    </source>
</reference>
<accession>A0A096FPC2</accession>
<comment type="caution">
    <text evidence="1">The sequence shown here is derived from an EMBL/GenBank/DDBJ whole genome shotgun (WGS) entry which is preliminary data.</text>
</comment>
<proteinExistence type="predicted"/>
<dbReference type="EMBL" id="AWOR01000012">
    <property type="protein sequence ID" value="KGH31593.1"/>
    <property type="molecule type" value="Genomic_DNA"/>
</dbReference>
<protein>
    <submittedName>
        <fullName evidence="1">Uncharacterized protein</fullName>
    </submittedName>
</protein>
<organism evidence="1 2">
    <name type="scientific">Comamonas testosteroni</name>
    <name type="common">Pseudomonas testosteroni</name>
    <dbReference type="NCBI Taxonomy" id="285"/>
    <lineage>
        <taxon>Bacteria</taxon>
        <taxon>Pseudomonadati</taxon>
        <taxon>Pseudomonadota</taxon>
        <taxon>Betaproteobacteria</taxon>
        <taxon>Burkholderiales</taxon>
        <taxon>Comamonadaceae</taxon>
        <taxon>Comamonas</taxon>
    </lineage>
</organism>
<sequence>MMAFLPVPLLVPLFDIHAFSSWFLRLLATLGTGW</sequence>
<evidence type="ECO:0000313" key="2">
    <source>
        <dbReference type="Proteomes" id="UP000029553"/>
    </source>
</evidence>
<name>A0A096FPC2_COMTE</name>
<dbReference type="AlphaFoldDB" id="A0A096FPC2"/>
<evidence type="ECO:0000313" key="1">
    <source>
        <dbReference type="EMBL" id="KGH31593.1"/>
    </source>
</evidence>